<protein>
    <submittedName>
        <fullName evidence="1">3692_t:CDS:1</fullName>
    </submittedName>
</protein>
<reference evidence="1" key="1">
    <citation type="submission" date="2021-06" db="EMBL/GenBank/DDBJ databases">
        <authorList>
            <person name="Kallberg Y."/>
            <person name="Tangrot J."/>
            <person name="Rosling A."/>
        </authorList>
    </citation>
    <scope>NUCLEOTIDE SEQUENCE</scope>
    <source>
        <strain evidence="1">MA453B</strain>
    </source>
</reference>
<sequence>FKDQNITIKTNTSFSAKLIFSKTKKELFLLKNYIELSNDILEEITIEKETVEPTSKLIDEIRKALEHHDPYNKLIDIFNSYGHFIPKKMIFEHKLYRKTCLTADKSLSELIDKIEIK</sequence>
<accession>A0A9N9HHR2</accession>
<keyword evidence="2" id="KW-1185">Reference proteome</keyword>
<comment type="caution">
    <text evidence="1">The sequence shown here is derived from an EMBL/GenBank/DDBJ whole genome shotgun (WGS) entry which is preliminary data.</text>
</comment>
<feature type="non-terminal residue" evidence="1">
    <location>
        <position position="117"/>
    </location>
</feature>
<gene>
    <name evidence="1" type="ORF">DERYTH_LOCUS12469</name>
</gene>
<dbReference type="EMBL" id="CAJVPY010008170">
    <property type="protein sequence ID" value="CAG8692423.1"/>
    <property type="molecule type" value="Genomic_DNA"/>
</dbReference>
<dbReference type="AlphaFoldDB" id="A0A9N9HHR2"/>
<dbReference type="OrthoDB" id="2399193at2759"/>
<organism evidence="1 2">
    <name type="scientific">Dentiscutata erythropus</name>
    <dbReference type="NCBI Taxonomy" id="1348616"/>
    <lineage>
        <taxon>Eukaryota</taxon>
        <taxon>Fungi</taxon>
        <taxon>Fungi incertae sedis</taxon>
        <taxon>Mucoromycota</taxon>
        <taxon>Glomeromycotina</taxon>
        <taxon>Glomeromycetes</taxon>
        <taxon>Diversisporales</taxon>
        <taxon>Gigasporaceae</taxon>
        <taxon>Dentiscutata</taxon>
    </lineage>
</organism>
<proteinExistence type="predicted"/>
<dbReference type="Proteomes" id="UP000789405">
    <property type="component" value="Unassembled WGS sequence"/>
</dbReference>
<evidence type="ECO:0000313" key="2">
    <source>
        <dbReference type="Proteomes" id="UP000789405"/>
    </source>
</evidence>
<evidence type="ECO:0000313" key="1">
    <source>
        <dbReference type="EMBL" id="CAG8692423.1"/>
    </source>
</evidence>
<name>A0A9N9HHR2_9GLOM</name>